<protein>
    <submittedName>
        <fullName evidence="2">N-acetyltransferase</fullName>
    </submittedName>
</protein>
<dbReference type="GO" id="GO:0016747">
    <property type="term" value="F:acyltransferase activity, transferring groups other than amino-acyl groups"/>
    <property type="evidence" value="ECO:0007669"/>
    <property type="project" value="InterPro"/>
</dbReference>
<sequence length="174" mass="19377">MATGGRLRPVREIVTYVHMTDQEQFRPAAPVPGLALAALDRRSPLVVEVQARMGAPYGWGSAVRTAPEWDLWFARHPDRAFWLLSHEGEPAGLLACDLHPDDEVEIDTFGLVPEFVGRGLGGYALTLAVRQAWDLTPTVRRVWLHTSSADHPAALPNYHRRGFSTFKVEEGERA</sequence>
<reference evidence="2 3" key="1">
    <citation type="submission" date="2021-01" db="EMBL/GenBank/DDBJ databases">
        <title>Whole genome shotgun sequence of Catellatospora coxensis NBRC 107359.</title>
        <authorList>
            <person name="Komaki H."/>
            <person name="Tamura T."/>
        </authorList>
    </citation>
    <scope>NUCLEOTIDE SEQUENCE [LARGE SCALE GENOMIC DNA]</scope>
    <source>
        <strain evidence="2 3">NBRC 107359</strain>
    </source>
</reference>
<dbReference type="EMBL" id="BONI01000088">
    <property type="protein sequence ID" value="GIG10407.1"/>
    <property type="molecule type" value="Genomic_DNA"/>
</dbReference>
<feature type="domain" description="N-acetyltransferase" evidence="1">
    <location>
        <begin position="44"/>
        <end position="174"/>
    </location>
</feature>
<organism evidence="2 3">
    <name type="scientific">Catellatospora coxensis</name>
    <dbReference type="NCBI Taxonomy" id="310354"/>
    <lineage>
        <taxon>Bacteria</taxon>
        <taxon>Bacillati</taxon>
        <taxon>Actinomycetota</taxon>
        <taxon>Actinomycetes</taxon>
        <taxon>Micromonosporales</taxon>
        <taxon>Micromonosporaceae</taxon>
        <taxon>Catellatospora</taxon>
    </lineage>
</organism>
<keyword evidence="3" id="KW-1185">Reference proteome</keyword>
<name>A0A8J3KWR2_9ACTN</name>
<dbReference type="AlphaFoldDB" id="A0A8J3KWR2"/>
<dbReference type="CDD" id="cd04301">
    <property type="entry name" value="NAT_SF"/>
    <property type="match status" value="1"/>
</dbReference>
<dbReference type="PROSITE" id="PS51186">
    <property type="entry name" value="GNAT"/>
    <property type="match status" value="1"/>
</dbReference>
<evidence type="ECO:0000313" key="3">
    <source>
        <dbReference type="Proteomes" id="UP000630887"/>
    </source>
</evidence>
<comment type="caution">
    <text evidence="2">The sequence shown here is derived from an EMBL/GenBank/DDBJ whole genome shotgun (WGS) entry which is preliminary data.</text>
</comment>
<accession>A0A8J3KWR2</accession>
<dbReference type="Pfam" id="PF00583">
    <property type="entry name" value="Acetyltransf_1"/>
    <property type="match status" value="1"/>
</dbReference>
<dbReference type="InterPro" id="IPR016181">
    <property type="entry name" value="Acyl_CoA_acyltransferase"/>
</dbReference>
<dbReference type="InterPro" id="IPR000182">
    <property type="entry name" value="GNAT_dom"/>
</dbReference>
<dbReference type="SUPFAM" id="SSF55729">
    <property type="entry name" value="Acyl-CoA N-acyltransferases (Nat)"/>
    <property type="match status" value="1"/>
</dbReference>
<evidence type="ECO:0000313" key="2">
    <source>
        <dbReference type="EMBL" id="GIG10407.1"/>
    </source>
</evidence>
<gene>
    <name evidence="2" type="ORF">Cco03nite_71070</name>
</gene>
<proteinExistence type="predicted"/>
<dbReference type="Proteomes" id="UP000630887">
    <property type="component" value="Unassembled WGS sequence"/>
</dbReference>
<dbReference type="Gene3D" id="3.40.630.30">
    <property type="match status" value="1"/>
</dbReference>
<evidence type="ECO:0000259" key="1">
    <source>
        <dbReference type="PROSITE" id="PS51186"/>
    </source>
</evidence>